<dbReference type="SUPFAM" id="SSF50969">
    <property type="entry name" value="YVTN repeat-like/Quinoprotein amine dehydrogenase"/>
    <property type="match status" value="1"/>
</dbReference>
<dbReference type="Gene3D" id="3.30.160.710">
    <property type="match status" value="1"/>
</dbReference>
<dbReference type="Pfam" id="PF13585">
    <property type="entry name" value="CHU_C"/>
    <property type="match status" value="1"/>
</dbReference>
<dbReference type="InterPro" id="IPR041286">
    <property type="entry name" value="MBG_2"/>
</dbReference>
<evidence type="ECO:0000313" key="2">
    <source>
        <dbReference type="EMBL" id="MBD1362329.1"/>
    </source>
</evidence>
<sequence>MKRILLLLKSNLQKGTYAIPAAFLLLVLLTISTAARAQVVYTMGETASSSPTATDVVNRMNYNGTGGTTVATGLVSGLIQPGNIALDGNNNRIFVSDLYTPTTAIKVLNATTGAVIRTISSTNSKAIRDIAYDVAGDWLYYITEGGSITVNDAGDAVYRVHADGTGTQTVATSITKNPYRVDVDAAGSKVYVLDVSFSGRALKTIDLANSNAVTSRSFATSAPSVYDFAVDKVNGYIYYLTENSSAATLAATDALRRQNLDGTNDVALVTSIANTPFRLALDAGNNRAYVGDAYNVTAKIIAVNLNDNTYSTVINLPQGSTAAVHADIAVPEQPQVTTTAASSITATGATLAGNLVYGYGMSTERGVVYSSTNSTPTVSDTKAANATVSTNGAYSASVTGLSPSTTYYARAYAVNGAGTTYGAVTTFSTQSNDANLSAFTISSGTLSPVFAAGTTSYTASVTNATTSITVTPTRNQANATIKVNNTAVTSGSASGSISLNIGSNTITTVVTAQDASTKTYTLTVTRPKAAQTITFNAIPAKTYGNADFAPGATASSGLTVSYVSSNTAVATIVSGQIHIVGAGTSTITASQAGDASNFAASDVTQTLTVNKNAITVTPSANQTKVYGNADPASYSYTITSGTLKSGDVFTGALTRAAGSDVGTYAITIGTLSLGNNYTLTAANGDFNITKRPLEITPTVQTKAYGDNDPASYTYSFTSGTSLASSDGMSGPFVRATGEIPGVYAFSIGTKHPVNATTGVDATSNYTVTFVSTNLTITKRLITLKPVPATKVYGNADPTYPYQFVVGSVAPGEGMTGTFGRAAGEDVGAYALTLGTKRPVNASTGVATDQYYTISFISDNLTITKRTVNVSANAQSKTYGDADPSLTYNADALGFSDTFSGTLTRAAGQSIGTYAISQGTLALNTNNYTLNFTGANLTIGKKTVNVTADAKTKSFGDSDPALTYTADALASGDSFSGAITRAAGESFGTYAISQGTLAVSNSSNYTLNFTGANLTINKKTINVTAAAKSKTYGDSDPALTYTADALIGGDSFTGAITRDAGESFGTYAINQGSLTLSSNYTLNYTGANLSIGKRAIDIYSGSRDVQYGDPDGVIGYSYSGTPVAGDTFSGALGREPGTALGTYATTIGAFQISNGSNYDLIFHSAPFNIIQREIIVSGGSTFKIYGDADPAINYSIYSGTLLGGTQITGALTRDAGETAGPYNVSLGTLAINDSNYKLTFQGGYFEIDRAPLTLTIGNKTKVATKPNPALTYSVSGYKNGDTEATAFTSAIQLTTDATINSGAGDYNIYPVGGVTATNYNITQVGGTMTVTPASSVNTLASATLNGGGFDTPFDPETDFYSVNIPNGSTSATLIATVTDPLSTMSIGAYPEIATPVASGTPYTISFSNNNTEQVGVHVTAENGSIKSYYFNVNPIPSDSKLSNLGSSVGIIAPSFNPLVTSYSLNVSAETESVIITPTTHDPAAKARVNGGAGGGGEGGSSYGAKTVLLYEGPNYININVKSADNTGNTFYTLVINRPITLAGLAISAGTLSPAFDPTVTTYTAKVPESVPSITITPSARQDFYQLLVNGEYVSNNTASAPITIGDGAPTVITTKITAGDGETSKTYTINAVHASSNADLAGISLSTGALDPVFDAATLTYNVYLPNSTTAVSFTPTLANANATMTVNAAPAASGAAITLNNLSVGLHNYYIVVTAEDGVVTKTYTLSITRPPSSEPGLANITLNHGSLSPAFNPTADPNYSVTLPAGVESVDMSLTLLDTTASLQARLNGHSLTIPNQHLITVPVNALYNTLILTSTAQDGTTVAIYTITLERPISTDATLSALTTSIGTFTTPFNSAATAYDVVVPDETININLTPVATSGFATIKVNGVPLAKGFSSQSLPVSASVNNYPIEVTAESGAIKTIAVRVIKATATNPSLASLTISAGTLSPVFDKDVVNYATTVAYAITSITLTPTSVDPSATIKVNGNGTTSGAASASIALLTGPNTIPVEVTATDGSSVKTYTVTVIRTGSSNTGLNSMTINPGVLTRVGTSDNYTTSVSPTASSVQLTLATKDPATIKVDGVTTAQNTASAPVALIGTTTTFPVEITAEDGVTTRVINITVNKTGSNNTGLGYIAVSSGPVTRVGTSNNWTTIAISTVNSVQITLGTKDPATIKINGVITAQNTASAPVTLTGAATAVPVEITAEDGVTKLTFSITVNKIPSSNTGLNSMTINPGVLTRVGTSDNYTSSVGNSVNSVRLTLGTKDPGTIKVNGVSTAQNTASAPVTLTGAATTFPVEITAEDGVTTRVLNITVNKTGSNNTALNYIAISSGAVTRVGTSDNWTSSVSNSVNSVQLTLGTKDPATIKINGVTTDQNTASAPITLIGVTTAIPVEITAEDGVTTLAFTVTVNKTGSNNTGLSTMTISPGVLTRIGTSDNYTSSVSFSVNSVQLTLGTKDPGTIKVNGVSTAQNTASAPITLTGPTTTFPVEITAEDGVTTRVLNITVNKTGSNNTALNFIAVSSGPISRVGTSDNWTASASSTLNTVQITLGTKDPATIKINGVSTDQNTASAPVTLIGVSTAIPVEITAEDGVTTLAFTITVNRTGSNNTGLSSMSINPGVLTRVGTSDNYTSSVSNSVNSVELTLGTKDPATIKVNGVATAQNTASAPVTLTGAATTFPVEITAEDGVTTRVINITVNKTGSNNTALNYIAVSSGPITRVGTSANWVSSAGNSVNSVQITLGTKDPATIKVNGVTTAQRTASAPLTLAGTATVIPIEITAEDGVTTLAFTITVNRTAPPVIAAVNKNRNTIDVLQKPEPSTDVLAIDLVVKQAVSPNGDGINDRLTIQGINAFPENTVRIMNRNGDVVYEARGYDNESKAFDGHSSKGTLQQAGTYFYSVEYKKGTETKRKTGYIVVKY</sequence>
<evidence type="ECO:0000313" key="3">
    <source>
        <dbReference type="Proteomes" id="UP000606600"/>
    </source>
</evidence>
<dbReference type="Gene3D" id="2.120.10.30">
    <property type="entry name" value="TolB, C-terminal domain"/>
    <property type="match status" value="2"/>
</dbReference>
<keyword evidence="3" id="KW-1185">Reference proteome</keyword>
<feature type="domain" description="Fibronectin type-III" evidence="1">
    <location>
        <begin position="330"/>
        <end position="432"/>
    </location>
</feature>
<dbReference type="InterPro" id="IPR011042">
    <property type="entry name" value="6-blade_b-propeller_TolB-like"/>
</dbReference>
<organism evidence="2 3">
    <name type="scientific">Mucilaginibacter pankratovii</name>
    <dbReference type="NCBI Taxonomy" id="2772110"/>
    <lineage>
        <taxon>Bacteria</taxon>
        <taxon>Pseudomonadati</taxon>
        <taxon>Bacteroidota</taxon>
        <taxon>Sphingobacteriia</taxon>
        <taxon>Sphingobacteriales</taxon>
        <taxon>Sphingobacteriaceae</taxon>
        <taxon>Mucilaginibacter</taxon>
    </lineage>
</organism>
<comment type="caution">
    <text evidence="2">The sequence shown here is derived from an EMBL/GenBank/DDBJ whole genome shotgun (WGS) entry which is preliminary data.</text>
</comment>
<protein>
    <submittedName>
        <fullName evidence="2">Cadherin-like beta sandwich domain-containing protein</fullName>
    </submittedName>
</protein>
<dbReference type="Pfam" id="PF12733">
    <property type="entry name" value="Cadherin-like"/>
    <property type="match status" value="13"/>
</dbReference>
<dbReference type="Pfam" id="PF18676">
    <property type="entry name" value="MBG_2"/>
    <property type="match status" value="8"/>
</dbReference>
<accession>A0ABR7WLT9</accession>
<dbReference type="InterPro" id="IPR025883">
    <property type="entry name" value="Cadherin-like_domain"/>
</dbReference>
<proteinExistence type="predicted"/>
<name>A0ABR7WLT9_9SPHI</name>
<gene>
    <name evidence="2" type="ORF">IDJ77_00780</name>
</gene>
<dbReference type="InterPro" id="IPR003961">
    <property type="entry name" value="FN3_dom"/>
</dbReference>
<dbReference type="RefSeq" id="WP_191187018.1">
    <property type="nucleotide sequence ID" value="NZ_JACWMY010000001.1"/>
</dbReference>
<evidence type="ECO:0000259" key="1">
    <source>
        <dbReference type="PROSITE" id="PS50853"/>
    </source>
</evidence>
<dbReference type="InterPro" id="IPR026341">
    <property type="entry name" value="T9SS_type_B"/>
</dbReference>
<dbReference type="NCBIfam" id="TIGR04131">
    <property type="entry name" value="Bac_Flav_CTERM"/>
    <property type="match status" value="1"/>
</dbReference>
<dbReference type="InterPro" id="IPR011044">
    <property type="entry name" value="Quino_amine_DH_bsu"/>
</dbReference>
<dbReference type="PROSITE" id="PS50853">
    <property type="entry name" value="FN3"/>
    <property type="match status" value="1"/>
</dbReference>
<reference evidence="2 3" key="1">
    <citation type="submission" date="2020-09" db="EMBL/GenBank/DDBJ databases">
        <title>Novel species of Mucilaginibacter isolated from a glacier on the Tibetan Plateau.</title>
        <authorList>
            <person name="Liu Q."/>
            <person name="Xin Y.-H."/>
        </authorList>
    </citation>
    <scope>NUCLEOTIDE SEQUENCE [LARGE SCALE GENOMIC DNA]</scope>
    <source>
        <strain evidence="2 3">ZT4R22</strain>
    </source>
</reference>
<dbReference type="Proteomes" id="UP000606600">
    <property type="component" value="Unassembled WGS sequence"/>
</dbReference>
<dbReference type="EMBL" id="JACWMY010000001">
    <property type="protein sequence ID" value="MBD1362329.1"/>
    <property type="molecule type" value="Genomic_DNA"/>
</dbReference>